<dbReference type="PRINTS" id="PR00950">
    <property type="entry name" value="TYPE3IMSPROT"/>
</dbReference>
<dbReference type="GO" id="GO:0005886">
    <property type="term" value="C:plasma membrane"/>
    <property type="evidence" value="ECO:0007669"/>
    <property type="project" value="TreeGrafter"/>
</dbReference>
<dbReference type="PANTHER" id="PTHR30531">
    <property type="entry name" value="FLAGELLAR BIOSYNTHETIC PROTEIN FLHB"/>
    <property type="match status" value="1"/>
</dbReference>
<dbReference type="SUPFAM" id="SSF160544">
    <property type="entry name" value="EscU C-terminal domain-like"/>
    <property type="match status" value="1"/>
</dbReference>
<dbReference type="STRING" id="868595.Desca_0250"/>
<gene>
    <name evidence="1" type="ordered locus">Desca_0250</name>
</gene>
<sequence length="89" mass="9639">MAEDRVKLAAALRYRHGEDAAPVVVAAGKGELATAIEKIAREHNIPVYQDQHLARTLTELGLGVEIPPELYEVVAKILVHVAALDGKFT</sequence>
<dbReference type="AlphaFoldDB" id="F6B5T1"/>
<evidence type="ECO:0000313" key="2">
    <source>
        <dbReference type="Proteomes" id="UP000009226"/>
    </source>
</evidence>
<dbReference type="RefSeq" id="WP_013809491.1">
    <property type="nucleotide sequence ID" value="NC_015565.1"/>
</dbReference>
<dbReference type="Proteomes" id="UP000009226">
    <property type="component" value="Chromosome"/>
</dbReference>
<dbReference type="eggNOG" id="COG1377">
    <property type="taxonomic scope" value="Bacteria"/>
</dbReference>
<name>F6B5T1_DESCC</name>
<dbReference type="EMBL" id="CP002736">
    <property type="protein sequence ID" value="AEF93154.1"/>
    <property type="molecule type" value="Genomic_DNA"/>
</dbReference>
<proteinExistence type="predicted"/>
<dbReference type="GO" id="GO:0009306">
    <property type="term" value="P:protein secretion"/>
    <property type="evidence" value="ECO:0007669"/>
    <property type="project" value="InterPro"/>
</dbReference>
<reference evidence="1" key="1">
    <citation type="submission" date="2011-05" db="EMBL/GenBank/DDBJ databases">
        <title>Complete sequence of Desulfotomaculum carboxydivorans CO-1-SRB.</title>
        <authorList>
            <consortium name="US DOE Joint Genome Institute"/>
            <person name="Lucas S."/>
            <person name="Han J."/>
            <person name="Lapidus A."/>
            <person name="Cheng J.-F."/>
            <person name="Goodwin L."/>
            <person name="Pitluck S."/>
            <person name="Peters L."/>
            <person name="Mikhailova N."/>
            <person name="Lu M."/>
            <person name="Han C."/>
            <person name="Tapia R."/>
            <person name="Land M."/>
            <person name="Hauser L."/>
            <person name="Kyrpides N."/>
            <person name="Ivanova N."/>
            <person name="Pagani I."/>
            <person name="Stams A."/>
            <person name="Plugge C."/>
            <person name="Muyzer G."/>
            <person name="Kuever J."/>
            <person name="Parshina S."/>
            <person name="Ivanova A."/>
            <person name="Nazina T."/>
            <person name="Woyke T."/>
        </authorList>
    </citation>
    <scope>NUCLEOTIDE SEQUENCE [LARGE SCALE GENOMIC DNA]</scope>
    <source>
        <strain evidence="1">CO-1-SRB</strain>
    </source>
</reference>
<dbReference type="PANTHER" id="PTHR30531:SF12">
    <property type="entry name" value="FLAGELLAR BIOSYNTHETIC PROTEIN FLHB"/>
    <property type="match status" value="1"/>
</dbReference>
<dbReference type="InterPro" id="IPR006135">
    <property type="entry name" value="T3SS_substrate_exporter"/>
</dbReference>
<dbReference type="InterPro" id="IPR029025">
    <property type="entry name" value="T3SS_substrate_exporter_C"/>
</dbReference>
<accession>F6B5T1</accession>
<dbReference type="HOGENOM" id="CLU_041013_4_2_9"/>
<dbReference type="KEGG" id="dca:Desca_0250"/>
<dbReference type="Gene3D" id="3.40.1690.10">
    <property type="entry name" value="secretion proteins EscU"/>
    <property type="match status" value="1"/>
</dbReference>
<keyword evidence="2" id="KW-1185">Reference proteome</keyword>
<dbReference type="Pfam" id="PF01312">
    <property type="entry name" value="Bac_export_2"/>
    <property type="match status" value="1"/>
</dbReference>
<organism evidence="1 2">
    <name type="scientific">Desulfotomaculum nigrificans (strain DSM 14880 / VKM B-2319 / CO-1-SRB)</name>
    <name type="common">Desulfotomaculum carboxydivorans</name>
    <dbReference type="NCBI Taxonomy" id="868595"/>
    <lineage>
        <taxon>Bacteria</taxon>
        <taxon>Bacillati</taxon>
        <taxon>Bacillota</taxon>
        <taxon>Clostridia</taxon>
        <taxon>Eubacteriales</taxon>
        <taxon>Desulfotomaculaceae</taxon>
        <taxon>Desulfotomaculum</taxon>
    </lineage>
</organism>
<evidence type="ECO:0000313" key="1">
    <source>
        <dbReference type="EMBL" id="AEF93154.1"/>
    </source>
</evidence>
<protein>
    <submittedName>
        <fullName evidence="1">Type III secretion exporter</fullName>
    </submittedName>
</protein>